<dbReference type="Pfam" id="PF10824">
    <property type="entry name" value="T7SS_ESX_EspC"/>
    <property type="match status" value="1"/>
</dbReference>
<dbReference type="Proteomes" id="UP000033393">
    <property type="component" value="Unassembled WGS sequence"/>
</dbReference>
<organism evidence="2 3">
    <name type="scientific">Lentzea aerocolonigenes</name>
    <name type="common">Lechevalieria aerocolonigenes</name>
    <name type="synonym">Saccharothrix aerocolonigenes</name>
    <dbReference type="NCBI Taxonomy" id="68170"/>
    <lineage>
        <taxon>Bacteria</taxon>
        <taxon>Bacillati</taxon>
        <taxon>Actinomycetota</taxon>
        <taxon>Actinomycetes</taxon>
        <taxon>Pseudonocardiales</taxon>
        <taxon>Pseudonocardiaceae</taxon>
        <taxon>Lentzea</taxon>
    </lineage>
</organism>
<comment type="caution">
    <text evidence="2">The sequence shown here is derived from an EMBL/GenBank/DDBJ whole genome shotgun (WGS) entry which is preliminary data.</text>
</comment>
<feature type="region of interest" description="Disordered" evidence="1">
    <location>
        <begin position="74"/>
        <end position="102"/>
    </location>
</feature>
<evidence type="ECO:0000256" key="1">
    <source>
        <dbReference type="SAM" id="MobiDB-lite"/>
    </source>
</evidence>
<evidence type="ECO:0000313" key="2">
    <source>
        <dbReference type="EMBL" id="KJK47470.1"/>
    </source>
</evidence>
<accession>A0A0F0GW11</accession>
<evidence type="ECO:0000313" key="3">
    <source>
        <dbReference type="Proteomes" id="UP000033393"/>
    </source>
</evidence>
<dbReference type="GO" id="GO:0009306">
    <property type="term" value="P:protein secretion"/>
    <property type="evidence" value="ECO:0007669"/>
    <property type="project" value="InterPro"/>
</dbReference>
<feature type="compositionally biased region" description="Polar residues" evidence="1">
    <location>
        <begin position="77"/>
        <end position="87"/>
    </location>
</feature>
<evidence type="ECO:0008006" key="4">
    <source>
        <dbReference type="Google" id="ProtNLM"/>
    </source>
</evidence>
<dbReference type="RefSeq" id="WP_045313113.1">
    <property type="nucleotide sequence ID" value="NZ_JYJG01000134.1"/>
</dbReference>
<proteinExistence type="predicted"/>
<reference evidence="2 3" key="1">
    <citation type="submission" date="2015-02" db="EMBL/GenBank/DDBJ databases">
        <authorList>
            <person name="Ju K.-S."/>
            <person name="Doroghazi J.R."/>
            <person name="Metcalf W."/>
        </authorList>
    </citation>
    <scope>NUCLEOTIDE SEQUENCE [LARGE SCALE GENOMIC DNA]</scope>
    <source>
        <strain evidence="2 3">NRRL B-16140</strain>
    </source>
</reference>
<dbReference type="OrthoDB" id="3700243at2"/>
<dbReference type="AlphaFoldDB" id="A0A0F0GW11"/>
<protein>
    <recommendedName>
        <fullName evidence="4">ESX-1 secretion-associated protein</fullName>
    </recommendedName>
</protein>
<dbReference type="EMBL" id="JYJG01000134">
    <property type="protein sequence ID" value="KJK47470.1"/>
    <property type="molecule type" value="Genomic_DNA"/>
</dbReference>
<sequence length="102" mass="10688">MTGPGFRVDASELHKFAKGQRARQDALDAAADKSAAVDLGGDTFGQLLSFFAIGAQQFAHDATAAIKELATAVGNASEDTTATAQTYESHEDDNRGRFGGPR</sequence>
<gene>
    <name evidence="2" type="ORF">UK23_20095</name>
</gene>
<name>A0A0F0GW11_LENAE</name>
<keyword evidence="3" id="KW-1185">Reference proteome</keyword>
<dbReference type="InterPro" id="IPR022536">
    <property type="entry name" value="EspC"/>
</dbReference>
<dbReference type="PATRIC" id="fig|68170.10.peg.5067"/>